<dbReference type="RefSeq" id="WP_420910608.1">
    <property type="nucleotide sequence ID" value="NZ_CP092471.1"/>
</dbReference>
<dbReference type="Proteomes" id="UP001065265">
    <property type="component" value="Chromosome"/>
</dbReference>
<evidence type="ECO:0000259" key="1">
    <source>
        <dbReference type="Pfam" id="PF13400"/>
    </source>
</evidence>
<evidence type="ECO:0000313" key="3">
    <source>
        <dbReference type="Proteomes" id="UP001065265"/>
    </source>
</evidence>
<protein>
    <submittedName>
        <fullName evidence="2">Pilus assembly protein TadG-related protein</fullName>
    </submittedName>
</protein>
<dbReference type="EMBL" id="CP092471">
    <property type="protein sequence ID" value="UVI38323.1"/>
    <property type="molecule type" value="Genomic_DNA"/>
</dbReference>
<dbReference type="Pfam" id="PF13400">
    <property type="entry name" value="Tad"/>
    <property type="match status" value="1"/>
</dbReference>
<sequence length="591" mass="64545">MMAIGLLTSLAATGSAIDIGRIYMVKLQLQAGVDAAALAGARSFSNTSSSDAGRDKQVDSYFAENFPDGYLGTTSVRPDRSFRVVDQTNVTTVSARASVPMAFMQIFGFSNTNLNATATAELQPRPLEVMVVLDDTGSMQTKDVGGGSRMDALKAAMHTFVDTLHAGRTSREDLALGFVTYNVTTNVGDILTEHGVAIEPMDGFTNIGTYTNGINGRGNPLGWMGCVEDDATVQNLSSSPSTFEAGAWDIVSSLPGEETTRGRHPAVRPYHYKPLSLLNNSGDTYSSSADSVSKYVPKHTQSNTSDGRRNNHYLLSPGGDMSKGQELANKAAYRQHFYDFYIGLNNGSATASDDVIVSSGDGYFDPASGGAWKVKYDRIPYIGNSSYWAQPNPAYGYPLNSPRRINHTLKMATPNWQCPEPAMKISYGRQKSEYLNYVDYDNYAVMPASGTLHHIGLLWGYRLLARDDVFRRTNPYPDQKPIKALVFMTDGETSLSSEPTWYGAYGRLADRRLTDSTSTGNFQTQIMRRFAKVCEAAKRDDIDVYIVSLKANVGEFSTCAGDRYYRTSDAATINDAFGQIAVDLVDLHLTD</sequence>
<accession>A0ABY5SUT5</accession>
<name>A0ABY5SUT5_9SPHN</name>
<gene>
    <name evidence="2" type="ORF">L1F33_08605</name>
</gene>
<proteinExistence type="predicted"/>
<keyword evidence="3" id="KW-1185">Reference proteome</keyword>
<evidence type="ECO:0000313" key="2">
    <source>
        <dbReference type="EMBL" id="UVI38323.1"/>
    </source>
</evidence>
<reference evidence="2" key="1">
    <citation type="submission" date="2022-02" db="EMBL/GenBank/DDBJ databases">
        <title>Qipengyuania spongiae sp. nov., isolated from marine sponge.</title>
        <authorList>
            <person name="Li Z."/>
            <person name="Zhang M."/>
        </authorList>
    </citation>
    <scope>NUCLEOTIDE SEQUENCE</scope>
    <source>
        <strain evidence="2">PHS-Z21</strain>
    </source>
</reference>
<dbReference type="InterPro" id="IPR028087">
    <property type="entry name" value="Tad_N"/>
</dbReference>
<feature type="domain" description="Putative Flp pilus-assembly TadG-like N-terminal" evidence="1">
    <location>
        <begin position="1"/>
        <end position="42"/>
    </location>
</feature>
<dbReference type="InterPro" id="IPR036465">
    <property type="entry name" value="vWFA_dom_sf"/>
</dbReference>
<dbReference type="SUPFAM" id="SSF53300">
    <property type="entry name" value="vWA-like"/>
    <property type="match status" value="1"/>
</dbReference>
<dbReference type="Gene3D" id="3.40.50.410">
    <property type="entry name" value="von Willebrand factor, type A domain"/>
    <property type="match status" value="2"/>
</dbReference>
<organism evidence="2 3">
    <name type="scientific">Qipengyuania spongiae</name>
    <dbReference type="NCBI Taxonomy" id="2909673"/>
    <lineage>
        <taxon>Bacteria</taxon>
        <taxon>Pseudomonadati</taxon>
        <taxon>Pseudomonadota</taxon>
        <taxon>Alphaproteobacteria</taxon>
        <taxon>Sphingomonadales</taxon>
        <taxon>Erythrobacteraceae</taxon>
        <taxon>Qipengyuania</taxon>
    </lineage>
</organism>